<dbReference type="Pfam" id="PF13927">
    <property type="entry name" value="Ig_3"/>
    <property type="match status" value="1"/>
</dbReference>
<dbReference type="Proteomes" id="UP000515152">
    <property type="component" value="Unplaced"/>
</dbReference>
<dbReference type="InterPro" id="IPR013106">
    <property type="entry name" value="Ig_V-set"/>
</dbReference>
<accession>A0A8M1KHP5</accession>
<feature type="domain" description="Ig-like" evidence="4">
    <location>
        <begin position="310"/>
        <end position="392"/>
    </location>
</feature>
<feature type="domain" description="Ig-like" evidence="4">
    <location>
        <begin position="121"/>
        <end position="214"/>
    </location>
</feature>
<dbReference type="RefSeq" id="XP_042561843.1">
    <property type="nucleotide sequence ID" value="XM_042705909.1"/>
</dbReference>
<dbReference type="SMART" id="SM00408">
    <property type="entry name" value="IGc2"/>
    <property type="match status" value="3"/>
</dbReference>
<reference evidence="6" key="1">
    <citation type="submission" date="2025-08" db="UniProtKB">
        <authorList>
            <consortium name="RefSeq"/>
        </authorList>
    </citation>
    <scope>IDENTIFICATION</scope>
</reference>
<dbReference type="InterPro" id="IPR003599">
    <property type="entry name" value="Ig_sub"/>
</dbReference>
<keyword evidence="2" id="KW-0812">Transmembrane</keyword>
<dbReference type="KEGG" id="char:122131014"/>
<evidence type="ECO:0000313" key="5">
    <source>
        <dbReference type="Proteomes" id="UP000515152"/>
    </source>
</evidence>
<dbReference type="Pfam" id="PF07686">
    <property type="entry name" value="V-set"/>
    <property type="match status" value="1"/>
</dbReference>
<proteinExistence type="predicted"/>
<dbReference type="PROSITE" id="PS50835">
    <property type="entry name" value="IG_LIKE"/>
    <property type="match status" value="3"/>
</dbReference>
<keyword evidence="5" id="KW-1185">Reference proteome</keyword>
<feature type="chain" id="PRO_5035461694" evidence="3">
    <location>
        <begin position="24"/>
        <end position="537"/>
    </location>
</feature>
<evidence type="ECO:0000256" key="3">
    <source>
        <dbReference type="SAM" id="SignalP"/>
    </source>
</evidence>
<feature type="region of interest" description="Disordered" evidence="1">
    <location>
        <begin position="482"/>
        <end position="505"/>
    </location>
</feature>
<dbReference type="OrthoDB" id="6250964at2759"/>
<gene>
    <name evidence="6" type="primary">LOC122131014</name>
</gene>
<dbReference type="PANTHER" id="PTHR46013:SF4">
    <property type="entry name" value="B-CELL RECEPTOR CD22-RELATED"/>
    <property type="match status" value="1"/>
</dbReference>
<feature type="signal peptide" evidence="3">
    <location>
        <begin position="1"/>
        <end position="23"/>
    </location>
</feature>
<feature type="transmembrane region" description="Helical" evidence="2">
    <location>
        <begin position="401"/>
        <end position="422"/>
    </location>
</feature>
<name>A0A8M1KHP5_CLUHA</name>
<protein>
    <submittedName>
        <fullName evidence="6">B-cell receptor CD22-like isoform X1</fullName>
    </submittedName>
</protein>
<dbReference type="AlphaFoldDB" id="A0A8M1KHP5"/>
<evidence type="ECO:0000256" key="1">
    <source>
        <dbReference type="SAM" id="MobiDB-lite"/>
    </source>
</evidence>
<sequence>MHFCEGNTCLVAFLLSLPGVLDCWSVTYTPQSICAMRGSSVTMGCSYSYPNRVTVTETFWHEQGTWEDLSKKDKYKDRVKFLGNTVNNCSMKMEGLRESDSGEYQFKFITNYSGGRYSGSPGVTLSVSTLQVVMSPPTVTEGQRVTLTCNHIQPCPANANPTYIWYQDRKLVSNQHTMRDNPLILNSVSSKDSGNYSCALSGHKDYPSPAVTLVVRYAPRNVSVSLSPSGNIVEGDSVTLTCSSDANPPATTYTWFKMKRAETFQMEGSGWRNQITNISSEFSGHYHCEAKNDIGASNSSAVLVDVHYPPKNTSASFSPSGNTVDGDSVTLTCSSDANPPVHNCTWYKKTGSDSILIATWNSSSFLLASGNGGLYYCVAHNEYGSHKSSEIEVPFAGVPGGLFAVLGIIPVVALIVVLVFACRSRRGASTKSTSETVGDGQRDDASPVDEDMSAVPRTSDQAQRVDSGDEGGILYASVQFKAKSKDKAPDSPTMQPQVQEKEEDVDYASVQFRSPSCAVNQTEDNTAIYSTVNKARK</sequence>
<dbReference type="InterPro" id="IPR003598">
    <property type="entry name" value="Ig_sub2"/>
</dbReference>
<feature type="region of interest" description="Disordered" evidence="1">
    <location>
        <begin position="430"/>
        <end position="468"/>
    </location>
</feature>
<evidence type="ECO:0000313" key="6">
    <source>
        <dbReference type="RefSeq" id="XP_042561843.1"/>
    </source>
</evidence>
<dbReference type="SMART" id="SM00409">
    <property type="entry name" value="IG"/>
    <property type="match status" value="4"/>
</dbReference>
<feature type="domain" description="Ig-like" evidence="4">
    <location>
        <begin position="219"/>
        <end position="304"/>
    </location>
</feature>
<dbReference type="PANTHER" id="PTHR46013">
    <property type="entry name" value="VASCULAR CELL ADHESION MOLECULE 1"/>
    <property type="match status" value="1"/>
</dbReference>
<dbReference type="GeneID" id="122131014"/>
<keyword evidence="3" id="KW-0732">Signal</keyword>
<keyword evidence="2" id="KW-0472">Membrane</keyword>
<evidence type="ECO:0000256" key="2">
    <source>
        <dbReference type="SAM" id="Phobius"/>
    </source>
</evidence>
<dbReference type="Pfam" id="PF13895">
    <property type="entry name" value="Ig_2"/>
    <property type="match status" value="2"/>
</dbReference>
<organism evidence="5 6">
    <name type="scientific">Clupea harengus</name>
    <name type="common">Atlantic herring</name>
    <dbReference type="NCBI Taxonomy" id="7950"/>
    <lineage>
        <taxon>Eukaryota</taxon>
        <taxon>Metazoa</taxon>
        <taxon>Chordata</taxon>
        <taxon>Craniata</taxon>
        <taxon>Vertebrata</taxon>
        <taxon>Euteleostomi</taxon>
        <taxon>Actinopterygii</taxon>
        <taxon>Neopterygii</taxon>
        <taxon>Teleostei</taxon>
        <taxon>Clupei</taxon>
        <taxon>Clupeiformes</taxon>
        <taxon>Clupeoidei</taxon>
        <taxon>Clupeidae</taxon>
        <taxon>Clupea</taxon>
    </lineage>
</organism>
<dbReference type="InterPro" id="IPR007110">
    <property type="entry name" value="Ig-like_dom"/>
</dbReference>
<keyword evidence="2" id="KW-1133">Transmembrane helix</keyword>
<evidence type="ECO:0000259" key="4">
    <source>
        <dbReference type="PROSITE" id="PS50835"/>
    </source>
</evidence>